<dbReference type="Gene3D" id="3.30.565.10">
    <property type="entry name" value="Histidine kinase-like ATPase, C-terminal domain"/>
    <property type="match status" value="1"/>
</dbReference>
<dbReference type="AlphaFoldDB" id="Q5WJ72"/>
<dbReference type="InterPro" id="IPR036890">
    <property type="entry name" value="HATPase_C_sf"/>
</dbReference>
<dbReference type="GO" id="GO:0000155">
    <property type="term" value="F:phosphorelay sensor kinase activity"/>
    <property type="evidence" value="ECO:0007669"/>
    <property type="project" value="InterPro"/>
</dbReference>
<keyword evidence="4" id="KW-0808">Transferase</keyword>
<dbReference type="GO" id="GO:0046983">
    <property type="term" value="F:protein dimerization activity"/>
    <property type="evidence" value="ECO:0007669"/>
    <property type="project" value="InterPro"/>
</dbReference>
<keyword evidence="6 12" id="KW-0418">Kinase</keyword>
<evidence type="ECO:0000256" key="9">
    <source>
        <dbReference type="SAM" id="Coils"/>
    </source>
</evidence>
<accession>Q5WJ72</accession>
<reference evidence="12 13" key="5">
    <citation type="journal article" date="2007" name="Extremophiles">
        <title>Intragenomic diversity of the V1 regions of 16S rRNA genes in high-alkaline protease-producing Bacillus clausii spp.</title>
        <authorList>
            <person name="Kageyama Y."/>
            <person name="Takaki Y."/>
            <person name="Shimamura S."/>
            <person name="Nishi S."/>
            <person name="Nogi Y."/>
            <person name="Uchimura K."/>
            <person name="Kobayashi T."/>
            <person name="Hitomi J."/>
            <person name="Ozaki K."/>
            <person name="Kawai S."/>
            <person name="Ito S."/>
            <person name="Horikoshi K."/>
        </authorList>
    </citation>
    <scope>NUCLEOTIDE SEQUENCE [LARGE SCALE GENOMIC DNA]</scope>
    <source>
        <strain evidence="12 13">KSM-K16</strain>
    </source>
</reference>
<dbReference type="Gene3D" id="1.20.5.1930">
    <property type="match status" value="1"/>
</dbReference>
<evidence type="ECO:0000256" key="4">
    <source>
        <dbReference type="ARBA" id="ARBA00022679"/>
    </source>
</evidence>
<dbReference type="PANTHER" id="PTHR24421">
    <property type="entry name" value="NITRATE/NITRITE SENSOR PROTEIN NARX-RELATED"/>
    <property type="match status" value="1"/>
</dbReference>
<dbReference type="PANTHER" id="PTHR24421:SF10">
    <property type="entry name" value="NITRATE_NITRITE SENSOR PROTEIN NARQ"/>
    <property type="match status" value="1"/>
</dbReference>
<dbReference type="Pfam" id="PF07730">
    <property type="entry name" value="HisKA_3"/>
    <property type="match status" value="1"/>
</dbReference>
<feature type="transmembrane region" description="Helical" evidence="10">
    <location>
        <begin position="6"/>
        <end position="23"/>
    </location>
</feature>
<dbReference type="eggNOG" id="COG4585">
    <property type="taxonomic scope" value="Bacteria"/>
</dbReference>
<protein>
    <recommendedName>
        <fullName evidence="2">histidine kinase</fullName>
        <ecNumber evidence="2">2.7.13.3</ecNumber>
    </recommendedName>
</protein>
<dbReference type="EMBL" id="AP006627">
    <property type="protein sequence ID" value="BAD63583.1"/>
    <property type="molecule type" value="Genomic_DNA"/>
</dbReference>
<reference evidence="13" key="4">
    <citation type="submission" date="2003-10" db="EMBL/GenBank/DDBJ databases">
        <title>The complete genome sequence of the alkaliphilic Bacillus clausii KSM-K16.</title>
        <authorList>
            <person name="Takaki Y."/>
            <person name="Kageyama Y."/>
            <person name="Shimamura S."/>
            <person name="Suzuki H."/>
            <person name="Nishi S."/>
            <person name="Hatada Y."/>
            <person name="Kawai S."/>
            <person name="Ito S."/>
            <person name="Horikoshi K."/>
        </authorList>
    </citation>
    <scope>NUCLEOTIDE SEQUENCE [LARGE SCALE GENOMIC DNA]</scope>
    <source>
        <strain evidence="13">KSM-K16</strain>
    </source>
</reference>
<organism evidence="12 13">
    <name type="scientific">Shouchella clausii (strain KSM-K16)</name>
    <name type="common">Alkalihalobacillus clausii</name>
    <dbReference type="NCBI Taxonomy" id="66692"/>
    <lineage>
        <taxon>Bacteria</taxon>
        <taxon>Bacillati</taxon>
        <taxon>Bacillota</taxon>
        <taxon>Bacilli</taxon>
        <taxon>Bacillales</taxon>
        <taxon>Bacillaceae</taxon>
        <taxon>Shouchella</taxon>
    </lineage>
</organism>
<reference evidence="12 13" key="2">
    <citation type="journal article" date="1995" name="Appl. Microbiol. Biotechnol.">
        <title>Purification and properties of an alkaline protease from alkalophilic Bacillus sp. KSM-K16.</title>
        <authorList>
            <person name="Kobayashi T."/>
            <person name="Hakamada Y."/>
            <person name="Adachi S."/>
            <person name="Hitomi J."/>
            <person name="Yoshimatsu T."/>
            <person name="Koike K."/>
            <person name="Kawai S."/>
            <person name="Ito S."/>
        </authorList>
    </citation>
    <scope>NUCLEOTIDE SEQUENCE [LARGE SCALE GENOMIC DNA]</scope>
    <source>
        <strain evidence="12 13">KSM-K16</strain>
    </source>
</reference>
<dbReference type="GO" id="GO:0005524">
    <property type="term" value="F:ATP binding"/>
    <property type="evidence" value="ECO:0007669"/>
    <property type="project" value="UniProtKB-KW"/>
</dbReference>
<keyword evidence="3" id="KW-0597">Phosphoprotein</keyword>
<evidence type="ECO:0000313" key="12">
    <source>
        <dbReference type="EMBL" id="BAD63583.1"/>
    </source>
</evidence>
<sequence>MCAVAYWVRVAFIFAGIVIWPLSDKTQLVDPLFWLTSGLILGGLLSEPLWRRPMWLYSLLTAIACVYILLAGMDAAWLVPILLAVYPFARTSSGQWQASALPSALVAASILCSPTGIAATFVWLLTTVILFYMMWQFALWQRQNRQQQEKIDELQYEQKQLRRRFLEHEDAAKQRERTRIARDVHDSVGHQLTALMMQLQVAEMKVQDPVIAEAKQTARTALAEMRSAVRALESEEERGVAMIIRLIRKLEAEGHVRVTFTTEAGALSVPLSEEQNVALYRFVQEGLTNAMRHSYAKEIDVHLAVVGKRTYVATLKNEAEPEAVREGFGLTQLRNRFEQLHGWFRASNEDGMFIVEGAFPIERTTAIENDSFS</sequence>
<keyword evidence="13" id="KW-1185">Reference proteome</keyword>
<evidence type="ECO:0000256" key="5">
    <source>
        <dbReference type="ARBA" id="ARBA00022741"/>
    </source>
</evidence>
<evidence type="ECO:0000256" key="2">
    <source>
        <dbReference type="ARBA" id="ARBA00012438"/>
    </source>
</evidence>
<keyword evidence="9" id="KW-0175">Coiled coil</keyword>
<comment type="catalytic activity">
    <reaction evidence="1">
        <text>ATP + protein L-histidine = ADP + protein N-phospho-L-histidine.</text>
        <dbReference type="EC" id="2.7.13.3"/>
    </reaction>
</comment>
<keyword evidence="10" id="KW-1133">Transmembrane helix</keyword>
<evidence type="ECO:0000256" key="3">
    <source>
        <dbReference type="ARBA" id="ARBA00022553"/>
    </source>
</evidence>
<evidence type="ECO:0000256" key="7">
    <source>
        <dbReference type="ARBA" id="ARBA00022840"/>
    </source>
</evidence>
<dbReference type="HOGENOM" id="CLU_000445_20_15_9"/>
<dbReference type="KEGG" id="bcl:ABC1044"/>
<feature type="transmembrane region" description="Helical" evidence="10">
    <location>
        <begin position="56"/>
        <end position="86"/>
    </location>
</feature>
<proteinExistence type="predicted"/>
<dbReference type="STRING" id="66692.ABC1044"/>
<feature type="domain" description="Signal transduction histidine kinase subgroup 3 dimerisation and phosphoacceptor" evidence="11">
    <location>
        <begin position="176"/>
        <end position="235"/>
    </location>
</feature>
<keyword evidence="7" id="KW-0067">ATP-binding</keyword>
<feature type="transmembrane region" description="Helical" evidence="10">
    <location>
        <begin position="32"/>
        <end position="50"/>
    </location>
</feature>
<evidence type="ECO:0000256" key="10">
    <source>
        <dbReference type="SAM" id="Phobius"/>
    </source>
</evidence>
<dbReference type="EC" id="2.7.13.3" evidence="2"/>
<dbReference type="Proteomes" id="UP000001168">
    <property type="component" value="Chromosome"/>
</dbReference>
<feature type="coiled-coil region" evidence="9">
    <location>
        <begin position="137"/>
        <end position="171"/>
    </location>
</feature>
<dbReference type="InterPro" id="IPR050482">
    <property type="entry name" value="Sensor_HK_TwoCompSys"/>
</dbReference>
<keyword evidence="8" id="KW-0902">Two-component regulatory system</keyword>
<evidence type="ECO:0000256" key="1">
    <source>
        <dbReference type="ARBA" id="ARBA00000085"/>
    </source>
</evidence>
<feature type="transmembrane region" description="Helical" evidence="10">
    <location>
        <begin position="123"/>
        <end position="140"/>
    </location>
</feature>
<keyword evidence="10" id="KW-0812">Transmembrane</keyword>
<dbReference type="CDD" id="cd16917">
    <property type="entry name" value="HATPase_UhpB-NarQ-NarX-like"/>
    <property type="match status" value="1"/>
</dbReference>
<reference evidence="12 13" key="1">
    <citation type="journal article" date="1994" name="J. Ferment. Bioeng.">
        <title>Molecular cloning and nucleotide sequence of the gene for an alkaline protease from the alkalophilic Bacillus sp. KSM-K16.</title>
        <authorList>
            <person name="Hakamada Y."/>
            <person name="Kobayashi T."/>
            <person name="Hitomi J."/>
            <person name="Kawai S."/>
            <person name="Ito S."/>
        </authorList>
    </citation>
    <scope>NUCLEOTIDE SEQUENCE [LARGE SCALE GENOMIC DNA]</scope>
    <source>
        <strain evidence="12 13">KSM-K16</strain>
    </source>
</reference>
<dbReference type="InterPro" id="IPR011712">
    <property type="entry name" value="Sig_transdc_His_kin_sub3_dim/P"/>
</dbReference>
<dbReference type="GO" id="GO:0016020">
    <property type="term" value="C:membrane"/>
    <property type="evidence" value="ECO:0007669"/>
    <property type="project" value="InterPro"/>
</dbReference>
<evidence type="ECO:0000256" key="6">
    <source>
        <dbReference type="ARBA" id="ARBA00022777"/>
    </source>
</evidence>
<evidence type="ECO:0000256" key="8">
    <source>
        <dbReference type="ARBA" id="ARBA00023012"/>
    </source>
</evidence>
<keyword evidence="10" id="KW-0472">Membrane</keyword>
<keyword evidence="5" id="KW-0547">Nucleotide-binding</keyword>
<name>Q5WJ72_SHOC1</name>
<gene>
    <name evidence="12" type="ordered locus">ABC1044</name>
</gene>
<reference evidence="12 13" key="3">
    <citation type="journal article" date="1997" name="Protein Eng.">
        <title>High-resolution crystal structure of M-protease: phylogeny aided analysis of the high-alkaline adaptation mechanism.</title>
        <authorList>
            <person name="Shirai T."/>
            <person name="Suzuki A."/>
            <person name="Yamane T."/>
            <person name="Ashida T."/>
            <person name="Kobayashi T."/>
            <person name="Ito S."/>
        </authorList>
    </citation>
    <scope>NUCLEOTIDE SEQUENCE [LARGE SCALE GENOMIC DNA]</scope>
    <source>
        <strain evidence="12 13">KSM-K16</strain>
    </source>
</reference>
<evidence type="ECO:0000313" key="13">
    <source>
        <dbReference type="Proteomes" id="UP000001168"/>
    </source>
</evidence>
<evidence type="ECO:0000259" key="11">
    <source>
        <dbReference type="Pfam" id="PF07730"/>
    </source>
</evidence>